<dbReference type="SUPFAM" id="SSF75553">
    <property type="entry name" value="Smc hinge domain"/>
    <property type="match status" value="1"/>
</dbReference>
<proteinExistence type="predicted"/>
<gene>
    <name evidence="3" type="ORF">ILUMI_16746</name>
</gene>
<dbReference type="OrthoDB" id="10255539at2759"/>
<dbReference type="GO" id="GO:0005694">
    <property type="term" value="C:chromosome"/>
    <property type="evidence" value="ECO:0007669"/>
    <property type="project" value="InterPro"/>
</dbReference>
<comment type="caution">
    <text evidence="3">The sequence shown here is derived from an EMBL/GenBank/DDBJ whole genome shotgun (WGS) entry which is preliminary data.</text>
</comment>
<dbReference type="EMBL" id="VTPC01066910">
    <property type="protein sequence ID" value="KAF2889427.1"/>
    <property type="molecule type" value="Genomic_DNA"/>
</dbReference>
<dbReference type="AlphaFoldDB" id="A0A8K0CQE5"/>
<dbReference type="Proteomes" id="UP000801492">
    <property type="component" value="Unassembled WGS sequence"/>
</dbReference>
<organism evidence="3 4">
    <name type="scientific">Ignelater luminosus</name>
    <name type="common">Cucubano</name>
    <name type="synonym">Pyrophorus luminosus</name>
    <dbReference type="NCBI Taxonomy" id="2038154"/>
    <lineage>
        <taxon>Eukaryota</taxon>
        <taxon>Metazoa</taxon>
        <taxon>Ecdysozoa</taxon>
        <taxon>Arthropoda</taxon>
        <taxon>Hexapoda</taxon>
        <taxon>Insecta</taxon>
        <taxon>Pterygota</taxon>
        <taxon>Neoptera</taxon>
        <taxon>Endopterygota</taxon>
        <taxon>Coleoptera</taxon>
        <taxon>Polyphaga</taxon>
        <taxon>Elateriformia</taxon>
        <taxon>Elateroidea</taxon>
        <taxon>Elateridae</taxon>
        <taxon>Agrypninae</taxon>
        <taxon>Pyrophorini</taxon>
        <taxon>Ignelater</taxon>
    </lineage>
</organism>
<keyword evidence="1" id="KW-0175">Coiled coil</keyword>
<dbReference type="Gene3D" id="1.20.1060.20">
    <property type="match status" value="1"/>
</dbReference>
<dbReference type="InterPro" id="IPR010935">
    <property type="entry name" value="SMC_hinge"/>
</dbReference>
<reference evidence="3" key="1">
    <citation type="submission" date="2019-08" db="EMBL/GenBank/DDBJ databases">
        <title>The genome of the North American firefly Photinus pyralis.</title>
        <authorList>
            <consortium name="Photinus pyralis genome working group"/>
            <person name="Fallon T.R."/>
            <person name="Sander Lower S.E."/>
            <person name="Weng J.-K."/>
        </authorList>
    </citation>
    <scope>NUCLEOTIDE SEQUENCE</scope>
    <source>
        <strain evidence="3">TRF0915ILg1</strain>
        <tissue evidence="3">Whole body</tissue>
    </source>
</reference>
<dbReference type="GO" id="GO:0051276">
    <property type="term" value="P:chromosome organization"/>
    <property type="evidence" value="ECO:0007669"/>
    <property type="project" value="InterPro"/>
</dbReference>
<dbReference type="SMART" id="SM00968">
    <property type="entry name" value="SMC_hinge"/>
    <property type="match status" value="1"/>
</dbReference>
<dbReference type="Gene3D" id="3.30.70.1620">
    <property type="match status" value="1"/>
</dbReference>
<dbReference type="InterPro" id="IPR036277">
    <property type="entry name" value="SMC_hinge_sf"/>
</dbReference>
<sequence>INKEEITPKLEKLREERAAYLEYQRVERELEHMMGLFQAWLYIESKRNCVTAEKALADGQAKVQQIVDNIAQNKKQANQLEAEVEEMTTALQSAGGQKLQLIEVQLKENEKAEAKASAAEKSAKENIAAEEKKKKQLEKNLKDDEAALKSKEQELNKVQGLFQELKDNDAADNEAFAASQRKYEAISVGMEVNDAGETETLQDQLISAKQQAAQANTEIKQATMQLNYLQTQLKEKQKELGSNTSDYQKDMSHLKAMEKEVQTLEKSLNKLNYPEEQMNEFRGRRPVLLNEIRGLQERVERFSNHYYYTSFKYRDPETNFDRRRVHGVVCRLIQVKSPEYSVAIETAAGGKLYNVVVDTEVTAKKLVQRGNLQYRTTFIPLNKIQGGRIDNNTIKVAQDLFGKDNVQPALHLVNYDKHLQAAMEHVLGSVFICKDLDVARQVAFHERINRKCVTLDGDVVDPAGVLSGGARKRETPILIQLNDIKQYEEQLHEKEQELEEIENEIRRMSSIQQQWSNTKQQLELRQHELGLVKQRVQNTAHHQQQEEIENIKKNIGK</sequence>
<feature type="non-terminal residue" evidence="3">
    <location>
        <position position="1"/>
    </location>
</feature>
<feature type="coiled-coil region" evidence="1">
    <location>
        <begin position="63"/>
        <end position="168"/>
    </location>
</feature>
<feature type="coiled-coil region" evidence="1">
    <location>
        <begin position="477"/>
        <end position="518"/>
    </location>
</feature>
<accession>A0A8K0CQE5</accession>
<feature type="domain" description="SMC hinge" evidence="2">
    <location>
        <begin position="323"/>
        <end position="443"/>
    </location>
</feature>
<evidence type="ECO:0000313" key="4">
    <source>
        <dbReference type="Proteomes" id="UP000801492"/>
    </source>
</evidence>
<keyword evidence="4" id="KW-1185">Reference proteome</keyword>
<evidence type="ECO:0000313" key="3">
    <source>
        <dbReference type="EMBL" id="KAF2889427.1"/>
    </source>
</evidence>
<dbReference type="PANTHER" id="PTHR43977">
    <property type="entry name" value="STRUCTURAL MAINTENANCE OF CHROMOSOMES PROTEIN 3"/>
    <property type="match status" value="1"/>
</dbReference>
<feature type="coiled-coil region" evidence="1">
    <location>
        <begin position="198"/>
        <end position="239"/>
    </location>
</feature>
<name>A0A8K0CQE5_IGNLU</name>
<dbReference type="Pfam" id="PF06470">
    <property type="entry name" value="SMC_hinge"/>
    <property type="match status" value="1"/>
</dbReference>
<evidence type="ECO:0000259" key="2">
    <source>
        <dbReference type="SMART" id="SM00968"/>
    </source>
</evidence>
<evidence type="ECO:0000256" key="1">
    <source>
        <dbReference type="SAM" id="Coils"/>
    </source>
</evidence>
<dbReference type="GO" id="GO:0005524">
    <property type="term" value="F:ATP binding"/>
    <property type="evidence" value="ECO:0007669"/>
    <property type="project" value="InterPro"/>
</dbReference>
<protein>
    <recommendedName>
        <fullName evidence="2">SMC hinge domain-containing protein</fullName>
    </recommendedName>
</protein>